<keyword evidence="2" id="KW-1185">Reference proteome</keyword>
<comment type="caution">
    <text evidence="1">The sequence shown here is derived from an EMBL/GenBank/DDBJ whole genome shotgun (WGS) entry which is preliminary data.</text>
</comment>
<dbReference type="Proteomes" id="UP000499080">
    <property type="component" value="Unassembled WGS sequence"/>
</dbReference>
<dbReference type="EMBL" id="BGPR01000107">
    <property type="protein sequence ID" value="GBL94969.1"/>
    <property type="molecule type" value="Genomic_DNA"/>
</dbReference>
<proteinExistence type="predicted"/>
<dbReference type="AlphaFoldDB" id="A0A4Y2BTE6"/>
<evidence type="ECO:0000313" key="1">
    <source>
        <dbReference type="EMBL" id="GBL94969.1"/>
    </source>
</evidence>
<sequence>MARSSIPVVPMLRGDADLKKNVDSTEKAQCVAWFIETKSDTQVQRNILIQYGREPLSQPTVCVWYYVIYGNRHCSPKTSGGSPICFRRKRCTWVSDFVSMNQATHTELSPVKSTFFFKSASHGKQKTL</sequence>
<accession>A0A4Y2BTE6</accession>
<protein>
    <submittedName>
        <fullName evidence="1">Uncharacterized protein</fullName>
    </submittedName>
</protein>
<name>A0A4Y2BTE6_ARAVE</name>
<gene>
    <name evidence="1" type="ORF">AVEN_187482_1</name>
</gene>
<dbReference type="OrthoDB" id="9979538at2759"/>
<reference evidence="1 2" key="1">
    <citation type="journal article" date="2019" name="Sci. Rep.">
        <title>Orb-weaving spider Araneus ventricosus genome elucidates the spidroin gene catalogue.</title>
        <authorList>
            <person name="Kono N."/>
            <person name="Nakamura H."/>
            <person name="Ohtoshi R."/>
            <person name="Moran D.A.P."/>
            <person name="Shinohara A."/>
            <person name="Yoshida Y."/>
            <person name="Fujiwara M."/>
            <person name="Mori M."/>
            <person name="Tomita M."/>
            <person name="Arakawa K."/>
        </authorList>
    </citation>
    <scope>NUCLEOTIDE SEQUENCE [LARGE SCALE GENOMIC DNA]</scope>
</reference>
<organism evidence="1 2">
    <name type="scientific">Araneus ventricosus</name>
    <name type="common">Orbweaver spider</name>
    <name type="synonym">Epeira ventricosa</name>
    <dbReference type="NCBI Taxonomy" id="182803"/>
    <lineage>
        <taxon>Eukaryota</taxon>
        <taxon>Metazoa</taxon>
        <taxon>Ecdysozoa</taxon>
        <taxon>Arthropoda</taxon>
        <taxon>Chelicerata</taxon>
        <taxon>Arachnida</taxon>
        <taxon>Araneae</taxon>
        <taxon>Araneomorphae</taxon>
        <taxon>Entelegynae</taxon>
        <taxon>Araneoidea</taxon>
        <taxon>Araneidae</taxon>
        <taxon>Araneus</taxon>
    </lineage>
</organism>
<evidence type="ECO:0000313" key="2">
    <source>
        <dbReference type="Proteomes" id="UP000499080"/>
    </source>
</evidence>